<dbReference type="Proteomes" id="UP000290540">
    <property type="component" value="Unassembled WGS sequence"/>
</dbReference>
<name>A0A4Q2UVU3_FUSOX</name>
<proteinExistence type="predicted"/>
<accession>A0A4Q2UVU3</accession>
<gene>
    <name evidence="2" type="ORF">BFJ63_vAg18633</name>
</gene>
<keyword evidence="1" id="KW-0732">Signal</keyword>
<comment type="caution">
    <text evidence="2">The sequence shown here is derived from an EMBL/GenBank/DDBJ whole genome shotgun (WGS) entry which is preliminary data.</text>
</comment>
<reference evidence="2 3" key="1">
    <citation type="submission" date="2016-12" db="EMBL/GenBank/DDBJ databases">
        <title>Draft genome sequence of Fusarium oxysporum causing rot on Narcissus.</title>
        <authorList>
            <person name="Armitage A.D."/>
            <person name="Taylor A."/>
            <person name="Clarkson J.P."/>
            <person name="Harrison R.J."/>
            <person name="Jackson A.C."/>
        </authorList>
    </citation>
    <scope>NUCLEOTIDE SEQUENCE [LARGE SCALE GENOMIC DNA]</scope>
    <source>
        <strain evidence="2 3">N139</strain>
    </source>
</reference>
<feature type="chain" id="PRO_5020393108" evidence="1">
    <location>
        <begin position="21"/>
        <end position="133"/>
    </location>
</feature>
<feature type="signal peptide" evidence="1">
    <location>
        <begin position="1"/>
        <end position="20"/>
    </location>
</feature>
<evidence type="ECO:0000313" key="2">
    <source>
        <dbReference type="EMBL" id="RYC78495.1"/>
    </source>
</evidence>
<dbReference type="EMBL" id="MQTW01001107">
    <property type="protein sequence ID" value="RYC78495.1"/>
    <property type="molecule type" value="Genomic_DNA"/>
</dbReference>
<evidence type="ECO:0000256" key="1">
    <source>
        <dbReference type="SAM" id="SignalP"/>
    </source>
</evidence>
<sequence length="133" mass="14380">MRLKATIAAALCANISLIQACSPGFSSNRNLSPGDFSWLFADYSVDDVSGCSGRCARQCTAPGKKYGACMGCARWKVNAQGLMDLPPCSKPITTANDDGEYECHGYGDGFWNCITRCPPGYEVRLIRVTFCSE</sequence>
<organism evidence="2 3">
    <name type="scientific">Fusarium oxysporum f. sp. narcissi</name>
    <dbReference type="NCBI Taxonomy" id="451672"/>
    <lineage>
        <taxon>Eukaryota</taxon>
        <taxon>Fungi</taxon>
        <taxon>Dikarya</taxon>
        <taxon>Ascomycota</taxon>
        <taxon>Pezizomycotina</taxon>
        <taxon>Sordariomycetes</taxon>
        <taxon>Hypocreomycetidae</taxon>
        <taxon>Hypocreales</taxon>
        <taxon>Nectriaceae</taxon>
        <taxon>Fusarium</taxon>
        <taxon>Fusarium oxysporum species complex</taxon>
    </lineage>
</organism>
<evidence type="ECO:0000313" key="3">
    <source>
        <dbReference type="Proteomes" id="UP000290540"/>
    </source>
</evidence>
<dbReference type="AlphaFoldDB" id="A0A4Q2UVU3"/>
<dbReference type="PROSITE" id="PS51257">
    <property type="entry name" value="PROKAR_LIPOPROTEIN"/>
    <property type="match status" value="1"/>
</dbReference>
<protein>
    <submittedName>
        <fullName evidence="2">Uncharacterized protein</fullName>
    </submittedName>
</protein>